<dbReference type="EC" id="2.3.2.26" evidence="4"/>
<feature type="compositionally biased region" description="Low complexity" evidence="5">
    <location>
        <begin position="1038"/>
        <end position="1054"/>
    </location>
</feature>
<feature type="domain" description="WWE" evidence="6">
    <location>
        <begin position="786"/>
        <end position="862"/>
    </location>
</feature>
<feature type="compositionally biased region" description="Basic residues" evidence="5">
    <location>
        <begin position="1519"/>
        <end position="1533"/>
    </location>
</feature>
<feature type="compositionally biased region" description="Polar residues" evidence="5">
    <location>
        <begin position="281"/>
        <end position="292"/>
    </location>
</feature>
<dbReference type="FunFam" id="3.30.720.50:FF:000001">
    <property type="entry name" value="E3 ubiquitin-protein ligase TRIP12 isoform X1"/>
    <property type="match status" value="1"/>
</dbReference>
<dbReference type="Gene3D" id="3.90.1750.10">
    <property type="entry name" value="Hect, E3 ligase catalytic domains"/>
    <property type="match status" value="1"/>
</dbReference>
<evidence type="ECO:0000256" key="3">
    <source>
        <dbReference type="ARBA" id="ARBA00022679"/>
    </source>
</evidence>
<feature type="compositionally biased region" description="Basic residues" evidence="5">
    <location>
        <begin position="200"/>
        <end position="213"/>
    </location>
</feature>
<dbReference type="SMART" id="SM00678">
    <property type="entry name" value="WWE"/>
    <property type="match status" value="1"/>
</dbReference>
<feature type="compositionally biased region" description="Acidic residues" evidence="5">
    <location>
        <begin position="1419"/>
        <end position="1432"/>
    </location>
</feature>
<dbReference type="InterPro" id="IPR012960">
    <property type="entry name" value="Dyskerin-like"/>
</dbReference>
<dbReference type="InterPro" id="IPR045322">
    <property type="entry name" value="HECTD1/TRIP12-like"/>
</dbReference>
<dbReference type="EMBL" id="CAJPWZ010001600">
    <property type="protein sequence ID" value="CAG2218575.1"/>
    <property type="molecule type" value="Genomic_DNA"/>
</dbReference>
<dbReference type="SUPFAM" id="SSF48371">
    <property type="entry name" value="ARM repeat"/>
    <property type="match status" value="1"/>
</dbReference>
<dbReference type="Pfam" id="PF08068">
    <property type="entry name" value="DKCLD"/>
    <property type="match status" value="1"/>
</dbReference>
<feature type="compositionally biased region" description="Basic and acidic residues" evidence="5">
    <location>
        <begin position="104"/>
        <end position="116"/>
    </location>
</feature>
<feature type="compositionally biased region" description="Basic residues" evidence="5">
    <location>
        <begin position="1086"/>
        <end position="1099"/>
    </location>
</feature>
<evidence type="ECO:0000313" key="7">
    <source>
        <dbReference type="EMBL" id="CAG2218575.1"/>
    </source>
</evidence>
<feature type="compositionally biased region" description="Low complexity" evidence="5">
    <location>
        <begin position="217"/>
        <end position="228"/>
    </location>
</feature>
<evidence type="ECO:0000256" key="2">
    <source>
        <dbReference type="ARBA" id="ARBA00004906"/>
    </source>
</evidence>
<feature type="compositionally biased region" description="Low complexity" evidence="5">
    <location>
        <begin position="1017"/>
        <end position="1031"/>
    </location>
</feature>
<dbReference type="GO" id="GO:0043161">
    <property type="term" value="P:proteasome-mediated ubiquitin-dependent protein catabolic process"/>
    <property type="evidence" value="ECO:0007669"/>
    <property type="project" value="TreeGrafter"/>
</dbReference>
<name>A0A8S3SA65_MYTED</name>
<comment type="caution">
    <text evidence="7">The sequence shown here is derived from an EMBL/GenBank/DDBJ whole genome shotgun (WGS) entry which is preliminary data.</text>
</comment>
<dbReference type="SUPFAM" id="SSF117839">
    <property type="entry name" value="WWE domain"/>
    <property type="match status" value="1"/>
</dbReference>
<proteinExistence type="inferred from homology"/>
<dbReference type="GO" id="GO:0061630">
    <property type="term" value="F:ubiquitin protein ligase activity"/>
    <property type="evidence" value="ECO:0007669"/>
    <property type="project" value="UniProtKB-UniRule"/>
</dbReference>
<dbReference type="InterPro" id="IPR011989">
    <property type="entry name" value="ARM-like"/>
</dbReference>
<sequence length="1904" mass="210880">MADQPEFQSGGSHRRRHHSGADSKVEVGQTNNISQSVLIKKKKSKKRFAQSSQEGPTTSKQSKLSGTSVKLSKKEKLRNKKEKTRKKKNKRSKLQAVAVNPETIDTKQTEEKDSDTNKYTISKNLRSNLEAEVVPGIPYYPERSRSVSGTRSRDRKSSFNSLEGYKLKVVGKSVDTSQGTQDIQVDIAHTSVQNPQSTHPSKKRDKKKRKSKERRSSSTSSKSLSPELDSLRRTRRSKTGSCASSSGRRSASSSKRPAGSSSLLNTASGSESGTSRGGAKPQNSSSLMSGQEDNTDNGGGSRPREEGGSQPSLAASNTAGATAMTSESETEEGDMGRLQAQNDSDQVYFMVGMDQSQDAGVSQKRKKVNESFEQDQARKKRKCLQKYKDMYTIELNRQRSTTKVEVMMCELIAELNLPLSSADTFNKAFKLMFPDSKIAGALLEARGLSSTLFNTLGPRMHQILHRTMGGGAMSKAQQLLQGLQATGNEDQQLSAAIEMCQLLVMGNEDTLAGFPVKQAVPALITLLQMEHNFDIMNHACRALTYMMEALPRSSAVVVDAVPVFLEKLRAIQCMDVAEQSLTALEMLSRRHSKAILQAGGISACLMFLDFFSITAQRSALAVTANCVQNLTAEEFHFVRESLPLLSSKLTHQDKKSVESCCLCFSRLVDNFSSDQRVLKEMSAHGLLTNIQQLLVVSPPVISTGIFVMVIRMLAIMCASCPDLAVVLLKQKIADTLCYLLVGTSEQTENVVELVSRTPQELYEIVCLIGELMPKLPTDGIFSIDQMLRKGSFTQTDAVMWQWRDDRSIWHHYTAIDSKIVEAAYQAGEDEVSLSTMGRSYTIDFNSLQQINEDTGTARPVQRKLNSFGVPQPTGSSTNTTTPPSSTTTADPLVDRCDSRAEILKEDMELASAFIQTLFSVLYEVYSSSAGPTVRHKCLQTLLRMIFYAGADLLRSILQTQPVSSHIAAMMASNDLKVVVAAVQMAEILMQKLPDVFSIYFRREGVMHQIKKLTEIDPQAPSPVKASPSPSTSIPPPASVSSSSASITSSSTSSESIDKKLDGASNVVASTSEEHSSSQMRLSDVLKRKKPPKRSLGRKCKNTDESPTDTPTKGSPAVGNRSSNRAKSAGKEGKSSSKMSFLPSSLNPRTWGKFSSSSEPPKSGLSKVGQPRLLTSLTRSDAFSPKPVLITSPCNKEKVKAWVKEQASRFLEEYFGNETQGSSHPALNILNRLCTATDLLTVEDDCGIDCLKEIANIMKDSDVSPFEIIHSGLVQKLLQYLTSTTGDVPRDVRIRRFLHIFLNCPPPDVLHCKEVHLDSGNLPSMTALVAKLIGCLHQLEQFQVKVHDLPGGSASSGRGSNALRFFNTHQLKCNLQRHPECTTLRQWKGGPVKIDPLALVQAIERYLVVRGYGRPKPEGGDDDISDDDNSDEDVDDTMAAVFISQGTARHKLEFYMGERFLPYNMTVYQAIKNYSNPGEKDASETDTDSEIPLGHAGIWVQTHTIWYKQAADQDTVTSPKKTKSEHHSKSKGRKKVDDLWNDGHCPVMVPALNAYLTDKLPAFVTVMDPSLDVIALLRILHAFNNYWSTMYEVPFSHKPIMSFNEFLSSKLTAKANRQLQDPLVIMTGNLPNWLAEIANAAPFMFPFETRQLLFYATTFDRDRALMRLQDNTGDNSSNDNNERVAPRLDRRRRVVNRLELLKQAEKVIDELGNSKALLEIQYENEVGTGLGPTLEFYALVSKELQKSEFELWRGESLVEKNSSEHITEYSFSICGLFPAPLARNAKAAIVNRIKAKFKFLGKFMAKALMDSRMTERKGMFSSKLKYSSKQNISGTKKKKKQESIADIQHSEHFLLKPSDKVEKLDTSQWPLLLKNFDKLNIRTAHYTPIPSGSSPLKRPLEEYIK</sequence>
<comment type="pathway">
    <text evidence="2 4">Protein modification; protein ubiquitination.</text>
</comment>
<dbReference type="Proteomes" id="UP000683360">
    <property type="component" value="Unassembled WGS sequence"/>
</dbReference>
<dbReference type="SMART" id="SM01136">
    <property type="entry name" value="DKCLD"/>
    <property type="match status" value="1"/>
</dbReference>
<gene>
    <name evidence="7" type="ORF">MEDL_32158</name>
</gene>
<comment type="catalytic activity">
    <reaction evidence="1 4">
        <text>S-ubiquitinyl-[E2 ubiquitin-conjugating enzyme]-L-cysteine + [acceptor protein]-L-lysine = [E2 ubiquitin-conjugating enzyme]-L-cysteine + N(6)-ubiquitinyl-[acceptor protein]-L-lysine.</text>
        <dbReference type="EC" id="2.3.2.26"/>
    </reaction>
</comment>
<dbReference type="Gene3D" id="3.30.720.50">
    <property type="match status" value="1"/>
</dbReference>
<dbReference type="Gene3D" id="1.25.10.10">
    <property type="entry name" value="Leucine-rich Repeat Variant"/>
    <property type="match status" value="1"/>
</dbReference>
<feature type="compositionally biased region" description="Basic residues" evidence="5">
    <location>
        <begin position="71"/>
        <end position="93"/>
    </location>
</feature>
<comment type="similarity">
    <text evidence="4">Belongs to the UPL family. K-HECT subfamily.</text>
</comment>
<dbReference type="InterPro" id="IPR035983">
    <property type="entry name" value="Hect_E3_ubiquitin_ligase"/>
</dbReference>
<dbReference type="PANTHER" id="PTHR45670:SF13">
    <property type="entry name" value="E3 UBIQUITIN-PROTEIN LIGASE TRIP12"/>
    <property type="match status" value="1"/>
</dbReference>
<feature type="compositionally biased region" description="Polar residues" evidence="5">
    <location>
        <begin position="49"/>
        <end position="69"/>
    </location>
</feature>
<dbReference type="Pfam" id="PF02825">
    <property type="entry name" value="WWE"/>
    <property type="match status" value="1"/>
</dbReference>
<dbReference type="SUPFAM" id="SSF56204">
    <property type="entry name" value="Hect, E3 ligase catalytic domain"/>
    <property type="match status" value="1"/>
</dbReference>
<dbReference type="SMR" id="A0A8S3SA65"/>
<dbReference type="GO" id="GO:0003723">
    <property type="term" value="F:RNA binding"/>
    <property type="evidence" value="ECO:0007669"/>
    <property type="project" value="InterPro"/>
</dbReference>
<keyword evidence="3 4" id="KW-0808">Transferase</keyword>
<dbReference type="PROSITE" id="PS50918">
    <property type="entry name" value="WWE"/>
    <property type="match status" value="1"/>
</dbReference>
<evidence type="ECO:0000256" key="1">
    <source>
        <dbReference type="ARBA" id="ARBA00000885"/>
    </source>
</evidence>
<dbReference type="GO" id="GO:0006974">
    <property type="term" value="P:DNA damage response"/>
    <property type="evidence" value="ECO:0007669"/>
    <property type="project" value="TreeGrafter"/>
</dbReference>
<dbReference type="GO" id="GO:0008270">
    <property type="term" value="F:zinc ion binding"/>
    <property type="evidence" value="ECO:0007669"/>
    <property type="project" value="InterPro"/>
</dbReference>
<feature type="compositionally biased region" description="Low complexity" evidence="5">
    <location>
        <begin position="240"/>
        <end position="262"/>
    </location>
</feature>
<keyword evidence="4" id="KW-0833">Ubl conjugation pathway</keyword>
<reference evidence="7" key="1">
    <citation type="submission" date="2021-03" db="EMBL/GenBank/DDBJ databases">
        <authorList>
            <person name="Bekaert M."/>
        </authorList>
    </citation>
    <scope>NUCLEOTIDE SEQUENCE</scope>
</reference>
<organism evidence="7 8">
    <name type="scientific">Mytilus edulis</name>
    <name type="common">Blue mussel</name>
    <dbReference type="NCBI Taxonomy" id="6550"/>
    <lineage>
        <taxon>Eukaryota</taxon>
        <taxon>Metazoa</taxon>
        <taxon>Spiralia</taxon>
        <taxon>Lophotrochozoa</taxon>
        <taxon>Mollusca</taxon>
        <taxon>Bivalvia</taxon>
        <taxon>Autobranchia</taxon>
        <taxon>Pteriomorphia</taxon>
        <taxon>Mytilida</taxon>
        <taxon>Mytiloidea</taxon>
        <taxon>Mytilidae</taxon>
        <taxon>Mytilinae</taxon>
        <taxon>Mytilus</taxon>
    </lineage>
</organism>
<feature type="compositionally biased region" description="Polar residues" evidence="5">
    <location>
        <begin position="28"/>
        <end position="37"/>
    </location>
</feature>
<dbReference type="InterPro" id="IPR037197">
    <property type="entry name" value="WWE_dom_sf"/>
</dbReference>
<feature type="compositionally biased region" description="Basic residues" evidence="5">
    <location>
        <begin position="39"/>
        <end position="48"/>
    </location>
</feature>
<feature type="compositionally biased region" description="Polar residues" evidence="5">
    <location>
        <begin position="263"/>
        <end position="274"/>
    </location>
</feature>
<feature type="region of interest" description="Disordered" evidence="5">
    <location>
        <begin position="1016"/>
        <end position="1169"/>
    </location>
</feature>
<evidence type="ECO:0000256" key="5">
    <source>
        <dbReference type="SAM" id="MobiDB-lite"/>
    </source>
</evidence>
<accession>A0A8S3SA65</accession>
<dbReference type="GO" id="GO:0016607">
    <property type="term" value="C:nuclear speck"/>
    <property type="evidence" value="ECO:0007669"/>
    <property type="project" value="TreeGrafter"/>
</dbReference>
<dbReference type="InterPro" id="IPR018123">
    <property type="entry name" value="WWE-dom_subgr"/>
</dbReference>
<dbReference type="PANTHER" id="PTHR45670">
    <property type="entry name" value="E3 UBIQUITIN-PROTEIN LIGASE TRIP12"/>
    <property type="match status" value="1"/>
</dbReference>
<feature type="region of interest" description="Disordered" evidence="5">
    <location>
        <begin position="1413"/>
        <end position="1432"/>
    </location>
</feature>
<dbReference type="OrthoDB" id="271273at2759"/>
<feature type="compositionally biased region" description="Polar residues" evidence="5">
    <location>
        <begin position="1066"/>
        <end position="1080"/>
    </location>
</feature>
<protein>
    <recommendedName>
        <fullName evidence="4">E3 ubiquitin-protein ligase</fullName>
        <ecNumber evidence="4">2.3.2.26</ecNumber>
    </recommendedName>
</protein>
<evidence type="ECO:0000313" key="8">
    <source>
        <dbReference type="Proteomes" id="UP000683360"/>
    </source>
</evidence>
<feature type="compositionally biased region" description="Low complexity" evidence="5">
    <location>
        <begin position="318"/>
        <end position="327"/>
    </location>
</feature>
<feature type="compositionally biased region" description="Low complexity" evidence="5">
    <location>
        <begin position="870"/>
        <end position="888"/>
    </location>
</feature>
<dbReference type="InterPro" id="IPR057948">
    <property type="entry name" value="TPR_TRIP12_N"/>
</dbReference>
<dbReference type="InterPro" id="IPR036974">
    <property type="entry name" value="PUA_sf"/>
</dbReference>
<evidence type="ECO:0000256" key="4">
    <source>
        <dbReference type="RuleBase" id="RU369009"/>
    </source>
</evidence>
<feature type="compositionally biased region" description="Low complexity" evidence="5">
    <location>
        <begin position="1135"/>
        <end position="1166"/>
    </location>
</feature>
<feature type="compositionally biased region" description="Polar residues" evidence="5">
    <location>
        <begin position="174"/>
        <end position="183"/>
    </location>
</feature>
<feature type="region of interest" description="Disordered" evidence="5">
    <location>
        <begin position="1513"/>
        <end position="1536"/>
    </location>
</feature>
<dbReference type="InterPro" id="IPR016024">
    <property type="entry name" value="ARM-type_fold"/>
</dbReference>
<feature type="compositionally biased region" description="Polar residues" evidence="5">
    <location>
        <begin position="117"/>
        <end position="127"/>
    </location>
</feature>
<dbReference type="Gene3D" id="2.30.130.10">
    <property type="entry name" value="PUA domain"/>
    <property type="match status" value="1"/>
</dbReference>
<keyword evidence="8" id="KW-1185">Reference proteome</keyword>
<dbReference type="GO" id="GO:0000209">
    <property type="term" value="P:protein polyubiquitination"/>
    <property type="evidence" value="ECO:0007669"/>
    <property type="project" value="TreeGrafter"/>
</dbReference>
<feature type="region of interest" description="Disordered" evidence="5">
    <location>
        <begin position="1"/>
        <end position="336"/>
    </location>
</feature>
<feature type="region of interest" description="Disordered" evidence="5">
    <location>
        <begin position="864"/>
        <end position="891"/>
    </location>
</feature>
<evidence type="ECO:0000259" key="6">
    <source>
        <dbReference type="PROSITE" id="PS50918"/>
    </source>
</evidence>
<dbReference type="InterPro" id="IPR004170">
    <property type="entry name" value="WWE_dom"/>
</dbReference>
<dbReference type="Pfam" id="PF25579">
    <property type="entry name" value="TPR_TRIP12_N"/>
    <property type="match status" value="1"/>
</dbReference>
<keyword evidence="7" id="KW-0012">Acyltransferase</keyword>
<dbReference type="FunFam" id="1.25.10.10:FF:000689">
    <property type="entry name" value="HECT ubiquitin protein ligase family protein KAK"/>
    <property type="match status" value="1"/>
</dbReference>